<dbReference type="Pfam" id="PF13791">
    <property type="entry name" value="Sigma_reg_C"/>
    <property type="match status" value="1"/>
</dbReference>
<keyword evidence="4" id="KW-1185">Reference proteome</keyword>
<keyword evidence="1" id="KW-0812">Transmembrane</keyword>
<organism evidence="3 4">
    <name type="scientific">Fusibacter bizertensis</name>
    <dbReference type="NCBI Taxonomy" id="1488331"/>
    <lineage>
        <taxon>Bacteria</taxon>
        <taxon>Bacillati</taxon>
        <taxon>Bacillota</taxon>
        <taxon>Clostridia</taxon>
        <taxon>Eubacteriales</taxon>
        <taxon>Eubacteriales Family XII. Incertae Sedis</taxon>
        <taxon>Fusibacter</taxon>
    </lineage>
</organism>
<reference evidence="3 4" key="1">
    <citation type="submission" date="2023-04" db="EMBL/GenBank/DDBJ databases">
        <title>Fusibacter bizertensis strain WBS, isolated from littoral bottom sediments of the Arctic seas - biochemical and genomic analysis.</title>
        <authorList>
            <person name="Brioukhanov A.L."/>
        </authorList>
    </citation>
    <scope>NUCLEOTIDE SEQUENCE [LARGE SCALE GENOMIC DNA]</scope>
    <source>
        <strain evidence="3 4">WBS</strain>
    </source>
</reference>
<feature type="transmembrane region" description="Helical" evidence="1">
    <location>
        <begin position="76"/>
        <end position="96"/>
    </location>
</feature>
<dbReference type="Proteomes" id="UP001158045">
    <property type="component" value="Unassembled WGS sequence"/>
</dbReference>
<dbReference type="RefSeq" id="WP_281095396.1">
    <property type="nucleotide sequence ID" value="NZ_JARYZI010000013.1"/>
</dbReference>
<keyword evidence="1" id="KW-0472">Membrane</keyword>
<evidence type="ECO:0000256" key="1">
    <source>
        <dbReference type="SAM" id="Phobius"/>
    </source>
</evidence>
<evidence type="ECO:0000259" key="2">
    <source>
        <dbReference type="Pfam" id="PF13791"/>
    </source>
</evidence>
<evidence type="ECO:0000313" key="3">
    <source>
        <dbReference type="EMBL" id="MDH8679499.1"/>
    </source>
</evidence>
<name>A0ABT6NGD8_9FIRM</name>
<feature type="domain" description="Sigma factor regulator C-terminal" evidence="2">
    <location>
        <begin position="205"/>
        <end position="374"/>
    </location>
</feature>
<accession>A0ABT6NGD8</accession>
<protein>
    <submittedName>
        <fullName evidence="3">Anti sigma factor C-terminal domain-containing protein</fullName>
    </submittedName>
</protein>
<comment type="caution">
    <text evidence="3">The sequence shown here is derived from an EMBL/GenBank/DDBJ whole genome shotgun (WGS) entry which is preliminary data.</text>
</comment>
<keyword evidence="1" id="KW-1133">Transmembrane helix</keyword>
<dbReference type="EMBL" id="JARYZI010000013">
    <property type="protein sequence ID" value="MDH8679499.1"/>
    <property type="molecule type" value="Genomic_DNA"/>
</dbReference>
<sequence>MNNDFQEKLKLYKEEQLSQEEMSQMTDEINKYIAITEYLNDDEKAFMDELKIQIQPNLQREDLTAQHIKRKVNSRIVLLTAFTAIFIFLGFTILFFTGSKITTSLFALDHKEIYVEREAVVQLAQIFQPEYVSHRSSVSSSLFAKQSIHVFLEKKVGNTKIDETEISVKYHFGRPVSSADFMAHRAMFFYSDDPTSVDLSGFKVLENAPQGTKSKVYVSFDKALTALEIEEQFIKELINSNTDNTSLDFMPIAAIGSEFLIANPSYYQMKTVYPYDKKHTELLEDNVSMQTLYEGFDNDAHMASLIGNLNLIKSNLDLLEAIYHEKMFEDTDFDALIAQVEDNGAMYIGMYISADSKALLAFKSNPHVQSVTVEDIVIW</sequence>
<evidence type="ECO:0000313" key="4">
    <source>
        <dbReference type="Proteomes" id="UP001158045"/>
    </source>
</evidence>
<proteinExistence type="predicted"/>
<dbReference type="InterPro" id="IPR025672">
    <property type="entry name" value="Sigma_reg_C_dom"/>
</dbReference>
<gene>
    <name evidence="3" type="ORF">QE109_15175</name>
</gene>